<dbReference type="Pfam" id="PF04738">
    <property type="entry name" value="Lant_dehydr_N"/>
    <property type="match status" value="1"/>
</dbReference>
<accession>A0ABS6ZGW0</accession>
<gene>
    <name evidence="3" type="ORF">GPJ59_35555</name>
</gene>
<feature type="region of interest" description="Disordered" evidence="1">
    <location>
        <begin position="302"/>
        <end position="337"/>
    </location>
</feature>
<evidence type="ECO:0000256" key="1">
    <source>
        <dbReference type="SAM" id="MobiDB-lite"/>
    </source>
</evidence>
<dbReference type="Proteomes" id="UP000812013">
    <property type="component" value="Unassembled WGS sequence"/>
</dbReference>
<feature type="domain" description="Lantibiotic dehydratase N-terminal" evidence="2">
    <location>
        <begin position="328"/>
        <end position="465"/>
    </location>
</feature>
<organism evidence="3 4">
    <name type="scientific">Streptomyces bambusae</name>
    <dbReference type="NCBI Taxonomy" id="1550616"/>
    <lineage>
        <taxon>Bacteria</taxon>
        <taxon>Bacillati</taxon>
        <taxon>Actinomycetota</taxon>
        <taxon>Actinomycetes</taxon>
        <taxon>Kitasatosporales</taxon>
        <taxon>Streptomycetaceae</taxon>
        <taxon>Streptomyces</taxon>
    </lineage>
</organism>
<evidence type="ECO:0000259" key="2">
    <source>
        <dbReference type="Pfam" id="PF04738"/>
    </source>
</evidence>
<evidence type="ECO:0000313" key="3">
    <source>
        <dbReference type="EMBL" id="MBW5487000.1"/>
    </source>
</evidence>
<reference evidence="3 4" key="1">
    <citation type="submission" date="2019-12" db="EMBL/GenBank/DDBJ databases">
        <title>Genome sequence of Streptomyces bambusae.</title>
        <authorList>
            <person name="Bansal K."/>
            <person name="Choksket S."/>
            <person name="Korpole S."/>
            <person name="Patil P.B."/>
        </authorList>
    </citation>
    <scope>NUCLEOTIDE SEQUENCE [LARGE SCALE GENOMIC DNA]</scope>
    <source>
        <strain evidence="3 4">SK60</strain>
    </source>
</reference>
<feature type="compositionally biased region" description="Low complexity" evidence="1">
    <location>
        <begin position="304"/>
        <end position="316"/>
    </location>
</feature>
<dbReference type="EMBL" id="WTFF01000567">
    <property type="protein sequence ID" value="MBW5487000.1"/>
    <property type="molecule type" value="Genomic_DNA"/>
</dbReference>
<feature type="non-terminal residue" evidence="3">
    <location>
        <position position="1"/>
    </location>
</feature>
<proteinExistence type="predicted"/>
<keyword evidence="4" id="KW-1185">Reference proteome</keyword>
<sequence length="545" mass="58521">PGTRARARRWAAMGLLLPDVPWQQHDRHCLALLADRVGTPPGPQGPRVAEALAVLADTERRLPAADAATRLHLDARARTAAADVFTALGAPAPRWLDSAPLFHENVPASDTPVPALPAREIEHDLRELAGHVRRRTFRSTLYGFLTAHFTSRYGTGGTCQDLYDFLYSFCRREDHTTLLLRAATADRTAPATPDDAPLPAPHGTAGAAAVTVFHQLAAPDAETLHRGRYLLAVNRVSPGPGGLLARWGAVPGIGDTMAEPLRRWIGDLHPGCAIRQLSAGGDYSTLQAPARPLFPALSWPSDLRGPAADTADTAGPTGPGRPGRPAGPDTDLSDLLLSHDPATDTLQLYDRRTGENIALPYLGVIPLDLLHGPVRLLATLSQPWSTRYLTNGERLPHDPTRPPPTDVSATPRSRHGRLVTARASWRLPASALPRPEPGEGTAAFLDRLDVWRRAHGIPAEVFVRTSSAAPAAVPEKPFWTHLGSPHAVAALLKTLHGGGIDVVELTEPLPGPGLHWLTDTDGRPRAVELAALLRLDRPTPEEPAR</sequence>
<evidence type="ECO:0000313" key="4">
    <source>
        <dbReference type="Proteomes" id="UP000812013"/>
    </source>
</evidence>
<dbReference type="InterPro" id="IPR006827">
    <property type="entry name" value="Lant_deHydtase_N"/>
</dbReference>
<name>A0ABS6ZGW0_9ACTN</name>
<protein>
    <recommendedName>
        <fullName evidence="2">Lantibiotic dehydratase N-terminal domain-containing protein</fullName>
    </recommendedName>
</protein>
<feature type="region of interest" description="Disordered" evidence="1">
    <location>
        <begin position="391"/>
        <end position="415"/>
    </location>
</feature>
<comment type="caution">
    <text evidence="3">The sequence shown here is derived from an EMBL/GenBank/DDBJ whole genome shotgun (WGS) entry which is preliminary data.</text>
</comment>
<feature type="compositionally biased region" description="Low complexity" evidence="1">
    <location>
        <begin position="323"/>
        <end position="337"/>
    </location>
</feature>